<keyword evidence="1" id="KW-0732">Signal</keyword>
<feature type="signal peptide" evidence="1">
    <location>
        <begin position="1"/>
        <end position="35"/>
    </location>
</feature>
<dbReference type="Proteomes" id="UP000002207">
    <property type="component" value="Chromosome"/>
</dbReference>
<gene>
    <name evidence="2" type="ordered locus">ACP_0540</name>
</gene>
<name>C1F139_ACIC5</name>
<evidence type="ECO:0000313" key="2">
    <source>
        <dbReference type="EMBL" id="ACO31301.1"/>
    </source>
</evidence>
<protein>
    <recommendedName>
        <fullName evidence="4">Lipoprotein</fullName>
    </recommendedName>
</protein>
<proteinExistence type="predicted"/>
<evidence type="ECO:0000256" key="1">
    <source>
        <dbReference type="SAM" id="SignalP"/>
    </source>
</evidence>
<dbReference type="EMBL" id="CP001472">
    <property type="protein sequence ID" value="ACO31301.1"/>
    <property type="molecule type" value="Genomic_DNA"/>
</dbReference>
<dbReference type="KEGG" id="aca:ACP_0540"/>
<dbReference type="HOGENOM" id="CLU_2476285_0_0_0"/>
<dbReference type="STRING" id="240015.ACP_0540"/>
<reference evidence="2 3" key="1">
    <citation type="journal article" date="2009" name="Appl. Environ. Microbiol.">
        <title>Three genomes from the phylum Acidobacteria provide insight into the lifestyles of these microorganisms in soils.</title>
        <authorList>
            <person name="Ward N.L."/>
            <person name="Challacombe J.F."/>
            <person name="Janssen P.H."/>
            <person name="Henrissat B."/>
            <person name="Coutinho P.M."/>
            <person name="Wu M."/>
            <person name="Xie G."/>
            <person name="Haft D.H."/>
            <person name="Sait M."/>
            <person name="Badger J."/>
            <person name="Barabote R.D."/>
            <person name="Bradley B."/>
            <person name="Brettin T.S."/>
            <person name="Brinkac L.M."/>
            <person name="Bruce D."/>
            <person name="Creasy T."/>
            <person name="Daugherty S.C."/>
            <person name="Davidsen T.M."/>
            <person name="DeBoy R.T."/>
            <person name="Detter J.C."/>
            <person name="Dodson R.J."/>
            <person name="Durkin A.S."/>
            <person name="Ganapathy A."/>
            <person name="Gwinn-Giglio M."/>
            <person name="Han C.S."/>
            <person name="Khouri H."/>
            <person name="Kiss H."/>
            <person name="Kothari S.P."/>
            <person name="Madupu R."/>
            <person name="Nelson K.E."/>
            <person name="Nelson W.C."/>
            <person name="Paulsen I."/>
            <person name="Penn K."/>
            <person name="Ren Q."/>
            <person name="Rosovitz M.J."/>
            <person name="Selengut J.D."/>
            <person name="Shrivastava S."/>
            <person name="Sullivan S.A."/>
            <person name="Tapia R."/>
            <person name="Thompson L.S."/>
            <person name="Watkins K.L."/>
            <person name="Yang Q."/>
            <person name="Yu C."/>
            <person name="Zafar N."/>
            <person name="Zhou L."/>
            <person name="Kuske C.R."/>
        </authorList>
    </citation>
    <scope>NUCLEOTIDE SEQUENCE [LARGE SCALE GENOMIC DNA]</scope>
    <source>
        <strain evidence="3">ATCC 51196 / DSM 11244 / BCRC 80197 / JCM 7670 / NBRC 15755 / NCIMB 13165 / 161</strain>
    </source>
</reference>
<dbReference type="RefSeq" id="WP_012680930.1">
    <property type="nucleotide sequence ID" value="NC_012483.1"/>
</dbReference>
<evidence type="ECO:0000313" key="3">
    <source>
        <dbReference type="Proteomes" id="UP000002207"/>
    </source>
</evidence>
<dbReference type="AlphaFoldDB" id="C1F139"/>
<feature type="chain" id="PRO_5002907036" description="Lipoprotein" evidence="1">
    <location>
        <begin position="36"/>
        <end position="87"/>
    </location>
</feature>
<keyword evidence="3" id="KW-1185">Reference proteome</keyword>
<accession>C1F139</accession>
<sequence length="87" mass="9033">MERKSISPVLSSVLLRCLATLALLCALAGSSQARAQVAESAVGGNQKISAGVLGSAFENNYGNRRIVGTGENTHVTRSINVSMTVTK</sequence>
<evidence type="ECO:0008006" key="4">
    <source>
        <dbReference type="Google" id="ProtNLM"/>
    </source>
</evidence>
<organism evidence="2 3">
    <name type="scientific">Acidobacterium capsulatum (strain ATCC 51196 / DSM 11244 / BCRC 80197 / JCM 7670 / NBRC 15755 / NCIMB 13165 / 161)</name>
    <dbReference type="NCBI Taxonomy" id="240015"/>
    <lineage>
        <taxon>Bacteria</taxon>
        <taxon>Pseudomonadati</taxon>
        <taxon>Acidobacteriota</taxon>
        <taxon>Terriglobia</taxon>
        <taxon>Terriglobales</taxon>
        <taxon>Acidobacteriaceae</taxon>
        <taxon>Acidobacterium</taxon>
    </lineage>
</organism>
<dbReference type="InParanoid" id="C1F139"/>